<dbReference type="GO" id="GO:0043565">
    <property type="term" value="F:sequence-specific DNA binding"/>
    <property type="evidence" value="ECO:0007669"/>
    <property type="project" value="InterPro"/>
</dbReference>
<dbReference type="SUPFAM" id="SSF46689">
    <property type="entry name" value="Homeodomain-like"/>
    <property type="match status" value="1"/>
</dbReference>
<keyword evidence="1" id="KW-0805">Transcription regulation</keyword>
<dbReference type="AlphaFoldDB" id="A0A644TJ82"/>
<dbReference type="GO" id="GO:0003700">
    <property type="term" value="F:DNA-binding transcription factor activity"/>
    <property type="evidence" value="ECO:0007669"/>
    <property type="project" value="InterPro"/>
</dbReference>
<accession>A0A644TJ82</accession>
<reference evidence="5" key="1">
    <citation type="submission" date="2019-08" db="EMBL/GenBank/DDBJ databases">
        <authorList>
            <person name="Kucharzyk K."/>
            <person name="Murdoch R.W."/>
            <person name="Higgins S."/>
            <person name="Loffler F."/>
        </authorList>
    </citation>
    <scope>NUCLEOTIDE SEQUENCE</scope>
</reference>
<protein>
    <recommendedName>
        <fullName evidence="4">HTH araC/xylS-type domain-containing protein</fullName>
    </recommendedName>
</protein>
<organism evidence="5">
    <name type="scientific">bioreactor metagenome</name>
    <dbReference type="NCBI Taxonomy" id="1076179"/>
    <lineage>
        <taxon>unclassified sequences</taxon>
        <taxon>metagenomes</taxon>
        <taxon>ecological metagenomes</taxon>
    </lineage>
</organism>
<dbReference type="InterPro" id="IPR050204">
    <property type="entry name" value="AraC_XylS_family_regulators"/>
</dbReference>
<dbReference type="PANTHER" id="PTHR46796">
    <property type="entry name" value="HTH-TYPE TRANSCRIPTIONAL ACTIVATOR RHAS-RELATED"/>
    <property type="match status" value="1"/>
</dbReference>
<dbReference type="InterPro" id="IPR018060">
    <property type="entry name" value="HTH_AraC"/>
</dbReference>
<feature type="domain" description="HTH araC/xylS-type" evidence="4">
    <location>
        <begin position="165"/>
        <end position="271"/>
    </location>
</feature>
<dbReference type="Pfam" id="PF20240">
    <property type="entry name" value="DUF6597"/>
    <property type="match status" value="1"/>
</dbReference>
<evidence type="ECO:0000256" key="3">
    <source>
        <dbReference type="ARBA" id="ARBA00023163"/>
    </source>
</evidence>
<evidence type="ECO:0000313" key="5">
    <source>
        <dbReference type="EMBL" id="MPL66749.1"/>
    </source>
</evidence>
<dbReference type="Pfam" id="PF12833">
    <property type="entry name" value="HTH_18"/>
    <property type="match status" value="1"/>
</dbReference>
<dbReference type="PROSITE" id="PS01124">
    <property type="entry name" value="HTH_ARAC_FAMILY_2"/>
    <property type="match status" value="1"/>
</dbReference>
<proteinExistence type="predicted"/>
<evidence type="ECO:0000256" key="2">
    <source>
        <dbReference type="ARBA" id="ARBA00023125"/>
    </source>
</evidence>
<evidence type="ECO:0000256" key="1">
    <source>
        <dbReference type="ARBA" id="ARBA00023015"/>
    </source>
</evidence>
<comment type="caution">
    <text evidence="5">The sequence shown here is derived from an EMBL/GenBank/DDBJ whole genome shotgun (WGS) entry which is preliminary data.</text>
</comment>
<evidence type="ECO:0000259" key="4">
    <source>
        <dbReference type="PROSITE" id="PS01124"/>
    </source>
</evidence>
<dbReference type="InterPro" id="IPR009057">
    <property type="entry name" value="Homeodomain-like_sf"/>
</dbReference>
<name>A0A644TJ82_9ZZZZ</name>
<dbReference type="Gene3D" id="1.10.10.60">
    <property type="entry name" value="Homeodomain-like"/>
    <property type="match status" value="1"/>
</dbReference>
<dbReference type="SMART" id="SM00342">
    <property type="entry name" value="HTH_ARAC"/>
    <property type="match status" value="1"/>
</dbReference>
<dbReference type="InterPro" id="IPR046532">
    <property type="entry name" value="DUF6597"/>
</dbReference>
<sequence length="282" mass="32914">MESFEIIKPCTLLEPFIKYYWILDYESNIVEPIRVIPYGCVQFTLYLGAKINSLGSINDSSYKDQAVVSGQISSFFDVVPQGKIRLINIVFKPFGAKPFFDFPISEIKNNIIPIRDIKNCDWLDLENKLSDLKDNKSIINCLEDNLIRKLEKKTLFNSYFSVNYERVLLAVNRIENSKGNANIKELSSLVCLSDKQFNRVFADYIGINPKHFLRIVRYQSVLLKLQNSNLKEYKDVDLHDLVYDFGYYDQSHLINNFKEFTGYTPREYINLFSPCSEYFSNI</sequence>
<keyword evidence="3" id="KW-0804">Transcription</keyword>
<gene>
    <name evidence="5" type="ORF">SDC9_12437</name>
</gene>
<dbReference type="EMBL" id="VSSQ01000033">
    <property type="protein sequence ID" value="MPL66749.1"/>
    <property type="molecule type" value="Genomic_DNA"/>
</dbReference>
<dbReference type="PANTHER" id="PTHR46796:SF13">
    <property type="entry name" value="HTH-TYPE TRANSCRIPTIONAL ACTIVATOR RHAS"/>
    <property type="match status" value="1"/>
</dbReference>
<keyword evidence="2" id="KW-0238">DNA-binding</keyword>